<evidence type="ECO:0000256" key="2">
    <source>
        <dbReference type="ARBA" id="ARBA00022801"/>
    </source>
</evidence>
<dbReference type="AlphaFoldDB" id="A0A516NR51"/>
<dbReference type="SUPFAM" id="SSF53474">
    <property type="entry name" value="alpha/beta-Hydrolases"/>
    <property type="match status" value="1"/>
</dbReference>
<dbReference type="InterPro" id="IPR029058">
    <property type="entry name" value="AB_hydrolase_fold"/>
</dbReference>
<feature type="domain" description="Alpha/beta hydrolase fold-3" evidence="3">
    <location>
        <begin position="97"/>
        <end position="297"/>
    </location>
</feature>
<dbReference type="RefSeq" id="WP_143982467.1">
    <property type="nucleotide sequence ID" value="NZ_CP041695.1"/>
</dbReference>
<evidence type="ECO:0000259" key="3">
    <source>
        <dbReference type="Pfam" id="PF07859"/>
    </source>
</evidence>
<reference evidence="4 5" key="1">
    <citation type="submission" date="2019-07" db="EMBL/GenBank/DDBJ databases">
        <title>Complete Genome Sequence and Methylome Analysis of Nocardia otitidis-caviarum NEB252.</title>
        <authorList>
            <person name="Fomenkov A."/>
            <person name="Anton B.P."/>
            <person name="Vincze T."/>
            <person name="Roberts R.J."/>
        </authorList>
    </citation>
    <scope>NUCLEOTIDE SEQUENCE [LARGE SCALE GENOMIC DNA]</scope>
    <source>
        <strain evidence="4 5">NEB252</strain>
    </source>
</reference>
<evidence type="ECO:0000313" key="4">
    <source>
        <dbReference type="EMBL" id="QDP81373.1"/>
    </source>
</evidence>
<name>A0A516NR51_9NOCA</name>
<dbReference type="GeneID" id="80335483"/>
<sequence length="332" mass="35448">MTRARSTATCASAAIPVSASRQARLAATASVVGLRRVNGLLPRNRVGIELGRGLIAGVMAAFGPTLPGTRVTPIRSGAMRGEWVRAAGVAYGPRAIYYIHGSGYVVCSARTHRGLASRLSKLTGLPVFLIDYRLAPEHRFPAAADDVAAGYRWLLDQGHRPEDLVIGGDSAGGHLALDLLLQNAAGDRPQPAGAFMYSPLMDLTLTMAERRDRELPDPMAPARTGRRLIELYTEGQHPDSPRLRLTVPRGAALPPLLVQASAGEMLADDARHLRDMAVAAGARCDLELWPGRIHVFQALPLLVPEAAQALRRTRGFVAGAFAEAAADRTRVG</sequence>
<dbReference type="EMBL" id="CP041695">
    <property type="protein sequence ID" value="QDP81373.1"/>
    <property type="molecule type" value="Genomic_DNA"/>
</dbReference>
<keyword evidence="2 4" id="KW-0378">Hydrolase</keyword>
<organism evidence="4 5">
    <name type="scientific">Nocardia otitidiscaviarum</name>
    <dbReference type="NCBI Taxonomy" id="1823"/>
    <lineage>
        <taxon>Bacteria</taxon>
        <taxon>Bacillati</taxon>
        <taxon>Actinomycetota</taxon>
        <taxon>Actinomycetes</taxon>
        <taxon>Mycobacteriales</taxon>
        <taxon>Nocardiaceae</taxon>
        <taxon>Nocardia</taxon>
    </lineage>
</organism>
<dbReference type="PANTHER" id="PTHR48081:SF30">
    <property type="entry name" value="ACETYL-HYDROLASE LIPR-RELATED"/>
    <property type="match status" value="1"/>
</dbReference>
<dbReference type="Proteomes" id="UP000317039">
    <property type="component" value="Chromosome"/>
</dbReference>
<proteinExistence type="inferred from homology"/>
<dbReference type="InterPro" id="IPR013094">
    <property type="entry name" value="AB_hydrolase_3"/>
</dbReference>
<dbReference type="InterPro" id="IPR050300">
    <property type="entry name" value="GDXG_lipolytic_enzyme"/>
</dbReference>
<evidence type="ECO:0000313" key="5">
    <source>
        <dbReference type="Proteomes" id="UP000317039"/>
    </source>
</evidence>
<accession>A0A516NR51</accession>
<comment type="similarity">
    <text evidence="1">Belongs to the 'GDXG' lipolytic enzyme family.</text>
</comment>
<dbReference type="GO" id="GO:0004806">
    <property type="term" value="F:triacylglycerol lipase activity"/>
    <property type="evidence" value="ECO:0007669"/>
    <property type="project" value="TreeGrafter"/>
</dbReference>
<dbReference type="Pfam" id="PF07859">
    <property type="entry name" value="Abhydrolase_3"/>
    <property type="match status" value="1"/>
</dbReference>
<protein>
    <submittedName>
        <fullName evidence="4">Alpha/beta hydrolase</fullName>
    </submittedName>
</protein>
<dbReference type="Gene3D" id="3.40.50.1820">
    <property type="entry name" value="alpha/beta hydrolase"/>
    <property type="match status" value="1"/>
</dbReference>
<gene>
    <name evidence="4" type="ORF">FOH10_24290</name>
</gene>
<dbReference type="KEGG" id="nod:FOH10_24290"/>
<evidence type="ECO:0000256" key="1">
    <source>
        <dbReference type="ARBA" id="ARBA00010515"/>
    </source>
</evidence>
<dbReference type="PANTHER" id="PTHR48081">
    <property type="entry name" value="AB HYDROLASE SUPERFAMILY PROTEIN C4A8.06C"/>
    <property type="match status" value="1"/>
</dbReference>